<evidence type="ECO:0000256" key="3">
    <source>
        <dbReference type="ARBA" id="ARBA00022562"/>
    </source>
</evidence>
<comment type="subunit">
    <text evidence="10">Heterodimer with the terminal protein; this heterodimer binds to bp 9 to 18 of the genome. Forms a complex with viral pTP, DBP and hosts NFIA and POU2F1/OCT1 for initiation of replication.</text>
</comment>
<dbReference type="InterPro" id="IPR004868">
    <property type="entry name" value="DNA-dir_DNA_pol_B_mt/vir"/>
</dbReference>
<dbReference type="GO" id="GO:0000166">
    <property type="term" value="F:nucleotide binding"/>
    <property type="evidence" value="ECO:0007669"/>
    <property type="project" value="UniProtKB-UniRule"/>
</dbReference>
<evidence type="ECO:0000256" key="1">
    <source>
        <dbReference type="ARBA" id="ARBA00004147"/>
    </source>
</evidence>
<keyword evidence="5 12" id="KW-0548">Nucleotidyltransferase</keyword>
<evidence type="ECO:0000256" key="4">
    <source>
        <dbReference type="ARBA" id="ARBA00022679"/>
    </source>
</evidence>
<evidence type="ECO:0000256" key="11">
    <source>
        <dbReference type="ARBA" id="ARBA00049244"/>
    </source>
</evidence>
<evidence type="ECO:0000256" key="5">
    <source>
        <dbReference type="ARBA" id="ARBA00022695"/>
    </source>
</evidence>
<dbReference type="GO" id="GO:0003677">
    <property type="term" value="F:DNA binding"/>
    <property type="evidence" value="ECO:0007669"/>
    <property type="project" value="UniProtKB-UniRule"/>
</dbReference>
<sequence>MLITRDLTDAWTWISSRAPVRKCLSCGRYWNTGHSCNELRSAFYFHAVQKNGRDMWQHVPFRCPAQPANLRQLFVTYDIETYTQHEARGKRMHPFLLCFALSGDDALASEARRLALQDETLRETGGGYYWLDFEPGAVARRFRAFRTRLQQHFARDLVRRFAEHNGEFCQQTMRDGGYASPYDIPYELFEQPAQALTLPEDFYVVNVVVLGHNITKFDELLLATELVERRDIFPTAGKCTRTFMPRVGRLLFNDVHFAMPNPLYLRRDPTRTQRWARGIVLPSDARHVAVRFLVRDTLQLTSGAKLKKAAAAYALELAKGECPYEAVNDMVALGSFESDADGFPVARYWESEAVRREQKALWEQNHPGTPYDLTRACLEYCMLDVKVTEELAVTLYRSYDTYYKRELGMRGDYNIFERPTIPSNTHAFWKQLAFTAFAEKNGAEADARGKRKGKRKDVPHNYVAMLYAPYRPMFTYIRQALRGGRCYPNVLGPYRERVYVFDICGMYASALTHPMPHGMPLDPAHSAKHVDELNAMLARERPLSYFDERVKPSILKIDAYPPPVDMLDPLPPLCSRRGGKLVWTNEALHEEVVTVLDVLTLHNRGWTVTVLHDEMNIVFPEWSTICADYVARNIAAKEKADKEKNEVMRSISKMLSNALYGAFATNMDTSRVVFEQDLTDRDRKEIYEGTQIVKHVTLLNDRSFSGVVVTPQSAPFSAERMRRHFDALGDHEDDEYDRSPEDTDEEEEEGEVDARVADRSPDPYDVIKGERKRTETALTEDEPLPLTEVDLDLEEALRDPALLYPSDDHAHYASANETRFKSMVLLDAAPEALTVLHLEKLDQLVENKRYATQIACFVLGWSRAVRCGWCEILHGPDRGVHQHDRQPQSLYGDTDSMFVTESGYRRMKERGAHRIKGPQTRLIYDEKRPALYWACECDVKCERCKADAYASESVFLAPKLYGLRDAVCTNPECGHVGPGKIRSKGHRQAELIYDTLLKCWQRYEDQLYAGFSDLPELHTSRTIFKTTLLNKVSRYEPFTIHTEPLTRVLRPWRDPTLYAHGGFLYPCDTAHPNPRTAHERRRVPDIGHEDPLAPLDIDPLSFLSVEECDCLLDSIGESCGEPDEAKEEPEAGSRRR</sequence>
<keyword evidence="4 12" id="KW-0808">Transferase</keyword>
<name>M4SSA5_9ADEN</name>
<comment type="subcellular location">
    <subcellularLocation>
        <location evidence="1">Host nucleus</location>
    </subcellularLocation>
</comment>
<dbReference type="InterPro" id="IPR043502">
    <property type="entry name" value="DNA/RNA_pol_sf"/>
</dbReference>
<feature type="domain" description="DNA-directed DNA polymerase family B mitochondria/virus" evidence="15">
    <location>
        <begin position="240"/>
        <end position="715"/>
    </location>
</feature>
<feature type="compositionally biased region" description="Basic and acidic residues" evidence="14">
    <location>
        <begin position="752"/>
        <end position="775"/>
    </location>
</feature>
<evidence type="ECO:0000256" key="13">
    <source>
        <dbReference type="RuleBase" id="RU000442"/>
    </source>
</evidence>
<dbReference type="GO" id="GO:0006260">
    <property type="term" value="P:DNA replication"/>
    <property type="evidence" value="ECO:0007669"/>
    <property type="project" value="UniProtKB-KW"/>
</dbReference>
<keyword evidence="6 12" id="KW-0235">DNA replication</keyword>
<evidence type="ECO:0000259" key="15">
    <source>
        <dbReference type="Pfam" id="PF03175"/>
    </source>
</evidence>
<keyword evidence="7 12" id="KW-0239">DNA-directed DNA polymerase</keyword>
<dbReference type="PIRSF" id="PIRSF000788">
    <property type="entry name" value="DPol_ADV"/>
    <property type="match status" value="1"/>
</dbReference>
<evidence type="ECO:0000256" key="14">
    <source>
        <dbReference type="SAM" id="MobiDB-lite"/>
    </source>
</evidence>
<reference evidence="16" key="1">
    <citation type="journal article" date="2013" name="Virology">
        <title>Identification and characterization of a novel adenovirus in the cloacal bursa of gulls.</title>
        <authorList>
            <person name="Bodewes R."/>
            <person name="van de Bildt M.W."/>
            <person name="Schapendonk C.M."/>
            <person name="van Leeuwen M."/>
            <person name="van Boheemen S."/>
            <person name="de Jong A.A."/>
            <person name="Osterhaus A.D."/>
            <person name="Smits S.L."/>
            <person name="Kuiken T."/>
        </authorList>
    </citation>
    <scope>NUCLEOTIDE SEQUENCE</scope>
    <source>
        <strain evidence="16">LA010815.1</strain>
    </source>
</reference>
<organism evidence="16">
    <name type="scientific">Gull adenovirus</name>
    <dbReference type="NCBI Taxonomy" id="1306817"/>
    <lineage>
        <taxon>Viruses</taxon>
        <taxon>Varidnaviria</taxon>
        <taxon>Bamfordvirae</taxon>
        <taxon>Preplasmiviricota</taxon>
        <taxon>Polisuviricotina</taxon>
        <taxon>Pharingeaviricetes</taxon>
        <taxon>Rowavirales</taxon>
        <taxon>Adenoviridae</taxon>
    </lineage>
</organism>
<evidence type="ECO:0000256" key="10">
    <source>
        <dbReference type="ARBA" id="ARBA00046822"/>
    </source>
</evidence>
<evidence type="ECO:0000256" key="12">
    <source>
        <dbReference type="PIRNR" id="PIRNR000788"/>
    </source>
</evidence>
<feature type="region of interest" description="Disordered" evidence="14">
    <location>
        <begin position="1115"/>
        <end position="1136"/>
    </location>
</feature>
<feature type="region of interest" description="Disordered" evidence="14">
    <location>
        <begin position="727"/>
        <end position="781"/>
    </location>
</feature>
<evidence type="ECO:0000256" key="9">
    <source>
        <dbReference type="ARBA" id="ARBA00023125"/>
    </source>
</evidence>
<keyword evidence="8" id="KW-1194">Viral DNA replication</keyword>
<dbReference type="SUPFAM" id="SSF53098">
    <property type="entry name" value="Ribonuclease H-like"/>
    <property type="match status" value="1"/>
</dbReference>
<comment type="similarity">
    <text evidence="2 12 13">Belongs to the DNA polymerase type-B family.</text>
</comment>
<dbReference type="PRINTS" id="PR00106">
    <property type="entry name" value="DNAPOLB"/>
</dbReference>
<dbReference type="Pfam" id="PF03175">
    <property type="entry name" value="DNA_pol_B_2"/>
    <property type="match status" value="1"/>
</dbReference>
<dbReference type="GO" id="GO:0039693">
    <property type="term" value="P:viral DNA genome replication"/>
    <property type="evidence" value="ECO:0007669"/>
    <property type="project" value="UniProtKB-KW"/>
</dbReference>
<keyword evidence="9 12" id="KW-0238">DNA-binding</keyword>
<proteinExistence type="inferred from homology"/>
<dbReference type="EMBL" id="KC309438">
    <property type="protein sequence ID" value="AGH58206.1"/>
    <property type="molecule type" value="Genomic_DNA"/>
</dbReference>
<feature type="compositionally biased region" description="Acidic residues" evidence="14">
    <location>
        <begin position="731"/>
        <end position="751"/>
    </location>
</feature>
<dbReference type="InterPro" id="IPR006172">
    <property type="entry name" value="DNA-dir_DNA_pol_B"/>
</dbReference>
<evidence type="ECO:0000313" key="16">
    <source>
        <dbReference type="EMBL" id="AGH58206.1"/>
    </source>
</evidence>
<dbReference type="SMART" id="SM00486">
    <property type="entry name" value="POLBc"/>
    <property type="match status" value="1"/>
</dbReference>
<dbReference type="GO" id="GO:0042025">
    <property type="term" value="C:host cell nucleus"/>
    <property type="evidence" value="ECO:0007669"/>
    <property type="project" value="UniProtKB-SubCell"/>
</dbReference>
<evidence type="ECO:0000256" key="7">
    <source>
        <dbReference type="ARBA" id="ARBA00022932"/>
    </source>
</evidence>
<evidence type="ECO:0000256" key="6">
    <source>
        <dbReference type="ARBA" id="ARBA00022705"/>
    </source>
</evidence>
<keyword evidence="3" id="KW-1048">Host nucleus</keyword>
<protein>
    <recommendedName>
        <fullName evidence="12 13">DNA polymerase</fullName>
        <ecNumber evidence="12 13">2.7.7.7</ecNumber>
    </recommendedName>
</protein>
<dbReference type="InterPro" id="IPR012337">
    <property type="entry name" value="RNaseH-like_sf"/>
</dbReference>
<dbReference type="InterPro" id="IPR017964">
    <property type="entry name" value="DNA-dir_DNA_pol_B_CS"/>
</dbReference>
<accession>M4SSA5</accession>
<dbReference type="GO" id="GO:0003887">
    <property type="term" value="F:DNA-directed DNA polymerase activity"/>
    <property type="evidence" value="ECO:0007669"/>
    <property type="project" value="UniProtKB-UniRule"/>
</dbReference>
<dbReference type="InterPro" id="IPR014382">
    <property type="entry name" value="DNA-dir_DNA_pol_B_adenovir"/>
</dbReference>
<comment type="catalytic activity">
    <reaction evidence="11 12 13">
        <text>DNA(n) + a 2'-deoxyribonucleoside 5'-triphosphate = DNA(n+1) + diphosphate</text>
        <dbReference type="Rhea" id="RHEA:22508"/>
        <dbReference type="Rhea" id="RHEA-COMP:17339"/>
        <dbReference type="Rhea" id="RHEA-COMP:17340"/>
        <dbReference type="ChEBI" id="CHEBI:33019"/>
        <dbReference type="ChEBI" id="CHEBI:61560"/>
        <dbReference type="ChEBI" id="CHEBI:173112"/>
        <dbReference type="EC" id="2.7.7.7"/>
    </reaction>
</comment>
<dbReference type="EC" id="2.7.7.7" evidence="12 13"/>
<dbReference type="PROSITE" id="PS00116">
    <property type="entry name" value="DNA_POLYMERASE_B"/>
    <property type="match status" value="1"/>
</dbReference>
<dbReference type="SUPFAM" id="SSF56672">
    <property type="entry name" value="DNA/RNA polymerases"/>
    <property type="match status" value="1"/>
</dbReference>
<evidence type="ECO:0000256" key="2">
    <source>
        <dbReference type="ARBA" id="ARBA00005755"/>
    </source>
</evidence>
<evidence type="ECO:0000256" key="8">
    <source>
        <dbReference type="ARBA" id="ARBA00023109"/>
    </source>
</evidence>